<keyword evidence="7" id="KW-0449">Lipoprotein</keyword>
<dbReference type="InterPro" id="IPR006737">
    <property type="entry name" value="Motilin_assoc"/>
</dbReference>
<evidence type="ECO:0000259" key="10">
    <source>
        <dbReference type="Pfam" id="PF04643"/>
    </source>
</evidence>
<reference evidence="12" key="1">
    <citation type="submission" date="2025-08" db="UniProtKB">
        <authorList>
            <consortium name="RefSeq"/>
        </authorList>
    </citation>
    <scope>IDENTIFICATION</scope>
</reference>
<comment type="subcellular location">
    <subcellularLocation>
        <location evidence="1">Secreted</location>
    </subcellularLocation>
</comment>
<evidence type="ECO:0000256" key="8">
    <source>
        <dbReference type="SAM" id="MobiDB-lite"/>
    </source>
</evidence>
<gene>
    <name evidence="12" type="primary">ghrl</name>
</gene>
<organism evidence="11 12">
    <name type="scientific">Clupea harengus</name>
    <name type="common">Atlantic herring</name>
    <dbReference type="NCBI Taxonomy" id="7950"/>
    <lineage>
        <taxon>Eukaryota</taxon>
        <taxon>Metazoa</taxon>
        <taxon>Chordata</taxon>
        <taxon>Craniata</taxon>
        <taxon>Vertebrata</taxon>
        <taxon>Euteleostomi</taxon>
        <taxon>Actinopterygii</taxon>
        <taxon>Neopterygii</taxon>
        <taxon>Teleostei</taxon>
        <taxon>Clupei</taxon>
        <taxon>Clupeiformes</taxon>
        <taxon>Clupeoidei</taxon>
        <taxon>Clupeidae</taxon>
        <taxon>Clupea</taxon>
    </lineage>
</organism>
<dbReference type="GO" id="GO:0016608">
    <property type="term" value="F:growth hormone-releasing hormone activity"/>
    <property type="evidence" value="ECO:0007669"/>
    <property type="project" value="InterPro"/>
</dbReference>
<dbReference type="PANTHER" id="PTHR14122:SF1">
    <property type="entry name" value="APPETITE-REGULATING HORMONE"/>
    <property type="match status" value="1"/>
</dbReference>
<keyword evidence="5 9" id="KW-0732">Signal</keyword>
<dbReference type="GO" id="GO:0043009">
    <property type="term" value="P:chordate embryonic development"/>
    <property type="evidence" value="ECO:0007669"/>
    <property type="project" value="Ensembl"/>
</dbReference>
<dbReference type="InterPro" id="IPR005441">
    <property type="entry name" value="Preproghrelin"/>
</dbReference>
<dbReference type="GO" id="GO:0005576">
    <property type="term" value="C:extracellular region"/>
    <property type="evidence" value="ECO:0007669"/>
    <property type="project" value="UniProtKB-SubCell"/>
</dbReference>
<evidence type="ECO:0000256" key="6">
    <source>
        <dbReference type="ARBA" id="ARBA00022815"/>
    </source>
</evidence>
<dbReference type="Proteomes" id="UP000515152">
    <property type="component" value="Chromosome 5"/>
</dbReference>
<keyword evidence="3" id="KW-0964">Secreted</keyword>
<dbReference type="KEGG" id="char:105897841"/>
<feature type="chain" id="PRO_5027590137" evidence="9">
    <location>
        <begin position="28"/>
        <end position="104"/>
    </location>
</feature>
<feature type="domain" description="Motilin/ghrelin-associated peptide" evidence="10">
    <location>
        <begin position="70"/>
        <end position="103"/>
    </location>
</feature>
<keyword evidence="4" id="KW-0372">Hormone</keyword>
<keyword evidence="6" id="KW-0027">Amidation</keyword>
<sequence>MLLLGGRASHMIVLVCTLALLMETVRGGSSFLSPAQRPQQGKGDRKTPRVGRRDAAQPDSPQEDAHFLASPPFRLGVTMTEAEFEEHGSALQKILDNILGDKAD</sequence>
<dbReference type="Pfam" id="PF04643">
    <property type="entry name" value="Motilin_assoc"/>
    <property type="match status" value="1"/>
</dbReference>
<dbReference type="GO" id="GO:0032094">
    <property type="term" value="P:response to food"/>
    <property type="evidence" value="ECO:0007669"/>
    <property type="project" value="Ensembl"/>
</dbReference>
<evidence type="ECO:0000256" key="9">
    <source>
        <dbReference type="SAM" id="SignalP"/>
    </source>
</evidence>
<protein>
    <submittedName>
        <fullName evidence="12">Ghrelin/obestatin prepropeptide</fullName>
    </submittedName>
</protein>
<dbReference type="GO" id="GO:0060398">
    <property type="term" value="P:regulation of growth hormone receptor signaling pathway"/>
    <property type="evidence" value="ECO:0007669"/>
    <property type="project" value="Ensembl"/>
</dbReference>
<dbReference type="RefSeq" id="XP_031423948.1">
    <property type="nucleotide sequence ID" value="XM_031568088.2"/>
</dbReference>
<dbReference type="GO" id="GO:0032095">
    <property type="term" value="P:regulation of response to food"/>
    <property type="evidence" value="ECO:0007669"/>
    <property type="project" value="Ensembl"/>
</dbReference>
<feature type="signal peptide" evidence="9">
    <location>
        <begin position="1"/>
        <end position="27"/>
    </location>
</feature>
<dbReference type="GO" id="GO:0007507">
    <property type="term" value="P:heart development"/>
    <property type="evidence" value="ECO:0007669"/>
    <property type="project" value="Ensembl"/>
</dbReference>
<dbReference type="PANTHER" id="PTHR14122">
    <property type="entry name" value="GHRELIN PRECURSOR"/>
    <property type="match status" value="1"/>
</dbReference>
<dbReference type="CTD" id="51738"/>
<evidence type="ECO:0000256" key="7">
    <source>
        <dbReference type="ARBA" id="ARBA00023288"/>
    </source>
</evidence>
<evidence type="ECO:0000313" key="12">
    <source>
        <dbReference type="RefSeq" id="XP_031423948.1"/>
    </source>
</evidence>
<evidence type="ECO:0000256" key="2">
    <source>
        <dbReference type="ARBA" id="ARBA00006473"/>
    </source>
</evidence>
<feature type="compositionally biased region" description="Polar residues" evidence="8">
    <location>
        <begin position="30"/>
        <end position="39"/>
    </location>
</feature>
<feature type="compositionally biased region" description="Basic and acidic residues" evidence="8">
    <location>
        <begin position="42"/>
        <end position="56"/>
    </location>
</feature>
<dbReference type="GeneID" id="105897841"/>
<name>A0A6P8F637_CLUHA</name>
<keyword evidence="11" id="KW-1185">Reference proteome</keyword>
<proteinExistence type="inferred from homology"/>
<comment type="similarity">
    <text evidence="2">Belongs to the motilin family.</text>
</comment>
<dbReference type="AlphaFoldDB" id="A0A6P8F637"/>
<evidence type="ECO:0000256" key="4">
    <source>
        <dbReference type="ARBA" id="ARBA00022702"/>
    </source>
</evidence>
<evidence type="ECO:0000313" key="11">
    <source>
        <dbReference type="Proteomes" id="UP000515152"/>
    </source>
</evidence>
<feature type="region of interest" description="Disordered" evidence="8">
    <location>
        <begin position="29"/>
        <end position="69"/>
    </location>
</feature>
<accession>A0A6P8F637</accession>
<evidence type="ECO:0000256" key="3">
    <source>
        <dbReference type="ARBA" id="ARBA00022525"/>
    </source>
</evidence>
<dbReference type="OrthoDB" id="9896247at2759"/>
<evidence type="ECO:0000256" key="5">
    <source>
        <dbReference type="ARBA" id="ARBA00022729"/>
    </source>
</evidence>
<evidence type="ECO:0000256" key="1">
    <source>
        <dbReference type="ARBA" id="ARBA00004613"/>
    </source>
</evidence>